<evidence type="ECO:0000256" key="3">
    <source>
        <dbReference type="ARBA" id="ARBA00023163"/>
    </source>
</evidence>
<dbReference type="InterPro" id="IPR036388">
    <property type="entry name" value="WH-like_DNA-bd_sf"/>
</dbReference>
<dbReference type="EMBL" id="VFPH01000001">
    <property type="protein sequence ID" value="TQM43401.1"/>
    <property type="molecule type" value="Genomic_DNA"/>
</dbReference>
<dbReference type="Gene3D" id="1.10.10.10">
    <property type="entry name" value="Winged helix-like DNA-binding domain superfamily/Winged helix DNA-binding domain"/>
    <property type="match status" value="1"/>
</dbReference>
<dbReference type="PROSITE" id="PS51118">
    <property type="entry name" value="HTH_HXLR"/>
    <property type="match status" value="1"/>
</dbReference>
<evidence type="ECO:0000256" key="1">
    <source>
        <dbReference type="ARBA" id="ARBA00023015"/>
    </source>
</evidence>
<keyword evidence="2" id="KW-0238">DNA-binding</keyword>
<name>A0A543GBE5_9PSEU</name>
<dbReference type="InterPro" id="IPR002577">
    <property type="entry name" value="HTH_HxlR"/>
</dbReference>
<proteinExistence type="predicted"/>
<dbReference type="InterPro" id="IPR036390">
    <property type="entry name" value="WH_DNA-bd_sf"/>
</dbReference>
<dbReference type="PANTHER" id="PTHR33204:SF37">
    <property type="entry name" value="HTH-TYPE TRANSCRIPTIONAL REGULATOR YODB"/>
    <property type="match status" value="1"/>
</dbReference>
<evidence type="ECO:0000256" key="2">
    <source>
        <dbReference type="ARBA" id="ARBA00023125"/>
    </source>
</evidence>
<dbReference type="GO" id="GO:0003677">
    <property type="term" value="F:DNA binding"/>
    <property type="evidence" value="ECO:0007669"/>
    <property type="project" value="UniProtKB-KW"/>
</dbReference>
<accession>A0A543GBE5</accession>
<dbReference type="RefSeq" id="WP_246121565.1">
    <property type="nucleotide sequence ID" value="NZ_VFPH01000001.1"/>
</dbReference>
<evidence type="ECO:0000259" key="4">
    <source>
        <dbReference type="PROSITE" id="PS51118"/>
    </source>
</evidence>
<evidence type="ECO:0000313" key="5">
    <source>
        <dbReference type="EMBL" id="TQM43401.1"/>
    </source>
</evidence>
<dbReference type="Proteomes" id="UP000319818">
    <property type="component" value="Unassembled WGS sequence"/>
</dbReference>
<evidence type="ECO:0000313" key="6">
    <source>
        <dbReference type="Proteomes" id="UP000319818"/>
    </source>
</evidence>
<keyword evidence="6" id="KW-1185">Reference proteome</keyword>
<keyword evidence="3" id="KW-0804">Transcription</keyword>
<dbReference type="AlphaFoldDB" id="A0A543GBE5"/>
<comment type="caution">
    <text evidence="5">The sequence shown here is derived from an EMBL/GenBank/DDBJ whole genome shotgun (WGS) entry which is preliminary data.</text>
</comment>
<keyword evidence="1" id="KW-0805">Transcription regulation</keyword>
<protein>
    <submittedName>
        <fullName evidence="5">HxlR family transcriptional regulator</fullName>
    </submittedName>
</protein>
<dbReference type="PANTHER" id="PTHR33204">
    <property type="entry name" value="TRANSCRIPTIONAL REGULATOR, MARR FAMILY"/>
    <property type="match status" value="1"/>
</dbReference>
<reference evidence="5 6" key="1">
    <citation type="submission" date="2019-06" db="EMBL/GenBank/DDBJ databases">
        <title>Sequencing the genomes of 1000 actinobacteria strains.</title>
        <authorList>
            <person name="Klenk H.-P."/>
        </authorList>
    </citation>
    <scope>NUCLEOTIDE SEQUENCE [LARGE SCALE GENOMIC DNA]</scope>
    <source>
        <strain evidence="5 6">DSM 45511</strain>
    </source>
</reference>
<dbReference type="Pfam" id="PF01638">
    <property type="entry name" value="HxlR"/>
    <property type="match status" value="1"/>
</dbReference>
<feature type="domain" description="HTH hxlR-type" evidence="4">
    <location>
        <begin position="9"/>
        <end position="108"/>
    </location>
</feature>
<sequence>MDVTDTAFCPRYHKAVELIGKRWTGAILRAMLLDVTRFADLREVVPGLSDRMLTERLKELQEEGIVERIVHPETPVRIEYRLTEKGRELHDAVYALSRWADRWIPLEATAST</sequence>
<gene>
    <name evidence="5" type="ORF">FB388_0747</name>
</gene>
<organism evidence="5 6">
    <name type="scientific">Pseudonocardia cypriaca</name>
    <dbReference type="NCBI Taxonomy" id="882449"/>
    <lineage>
        <taxon>Bacteria</taxon>
        <taxon>Bacillati</taxon>
        <taxon>Actinomycetota</taxon>
        <taxon>Actinomycetes</taxon>
        <taxon>Pseudonocardiales</taxon>
        <taxon>Pseudonocardiaceae</taxon>
        <taxon>Pseudonocardia</taxon>
    </lineage>
</organism>
<dbReference type="SUPFAM" id="SSF46785">
    <property type="entry name" value="Winged helix' DNA-binding domain"/>
    <property type="match status" value="1"/>
</dbReference>